<proteinExistence type="predicted"/>
<evidence type="ECO:0000313" key="4">
    <source>
        <dbReference type="EMBL" id="UUY46181.1"/>
    </source>
</evidence>
<feature type="compositionally biased region" description="Pro residues" evidence="1">
    <location>
        <begin position="389"/>
        <end position="425"/>
    </location>
</feature>
<evidence type="ECO:0000313" key="5">
    <source>
        <dbReference type="Proteomes" id="UP001057738"/>
    </source>
</evidence>
<keyword evidence="2" id="KW-0472">Membrane</keyword>
<keyword evidence="5" id="KW-1185">Reference proteome</keyword>
<keyword evidence="2" id="KW-1133">Transmembrane helix</keyword>
<dbReference type="RefSeq" id="WP_257854733.1">
    <property type="nucleotide sequence ID" value="NZ_CP102514.1"/>
</dbReference>
<feature type="compositionally biased region" description="Low complexity" evidence="1">
    <location>
        <begin position="355"/>
        <end position="388"/>
    </location>
</feature>
<feature type="transmembrane region" description="Helical" evidence="2">
    <location>
        <begin position="311"/>
        <end position="332"/>
    </location>
</feature>
<feature type="compositionally biased region" description="Low complexity" evidence="1">
    <location>
        <begin position="275"/>
        <end position="286"/>
    </location>
</feature>
<dbReference type="CDD" id="cd00161">
    <property type="entry name" value="beta-trefoil_Ricin-like"/>
    <property type="match status" value="1"/>
</dbReference>
<feature type="compositionally biased region" description="Low complexity" evidence="1">
    <location>
        <begin position="151"/>
        <end position="172"/>
    </location>
</feature>
<dbReference type="InterPro" id="IPR000772">
    <property type="entry name" value="Ricin_B_lectin"/>
</dbReference>
<dbReference type="Pfam" id="PF00652">
    <property type="entry name" value="Ricin_B_lectin"/>
    <property type="match status" value="1"/>
</dbReference>
<evidence type="ECO:0000256" key="2">
    <source>
        <dbReference type="SAM" id="Phobius"/>
    </source>
</evidence>
<dbReference type="InterPro" id="IPR035992">
    <property type="entry name" value="Ricin_B-like_lectins"/>
</dbReference>
<reference evidence="4" key="1">
    <citation type="submission" date="2022-08" db="EMBL/GenBank/DDBJ databases">
        <authorList>
            <person name="Tian L."/>
        </authorList>
    </citation>
    <scope>NUCLEOTIDE SEQUENCE</scope>
    <source>
        <strain evidence="4">CM253</strain>
    </source>
</reference>
<evidence type="ECO:0000259" key="3">
    <source>
        <dbReference type="Pfam" id="PF00652"/>
    </source>
</evidence>
<gene>
    <name evidence="4" type="ORF">NRK68_02495</name>
</gene>
<protein>
    <submittedName>
        <fullName evidence="4">RICIN domain-containing protein</fullName>
    </submittedName>
</protein>
<feature type="region of interest" description="Disordered" evidence="1">
    <location>
        <begin position="275"/>
        <end position="302"/>
    </location>
</feature>
<feature type="region of interest" description="Disordered" evidence="1">
    <location>
        <begin position="350"/>
        <end position="434"/>
    </location>
</feature>
<dbReference type="GeneID" id="95572307"/>
<feature type="region of interest" description="Disordered" evidence="1">
    <location>
        <begin position="127"/>
        <end position="173"/>
    </location>
</feature>
<accession>A0ABY5PQ55</accession>
<dbReference type="Gene3D" id="2.80.10.50">
    <property type="match status" value="1"/>
</dbReference>
<name>A0ABY5PQ55_9ACTN</name>
<sequence length="580" mass="59109">MKGATRAADELARFLVELTAGLTVREMAQRYGGGKTSWGEYRSGIRIIPLGRLNAVVRDRVRDGRGREDMLRRAGRLHDAALVAGVEAEPPARLDEALRRAEADLAESERIVRQLASVIATLLAEQEGAAARDPGSTRSKATAAPRPAPEPASASASEPVSEPVSASASEPVFAGAGGTGDGLLNRAMEQLAAVWAVRATARRITALGAAPSGPRALLPGSGRLALELARTADVLEYVQWEAGCLEQDAYEECLAHRGPIEGVVLERTDRPAAAPVTAVPGTPAVRSRTPGPGGTLAVTPPAVTRATPGRAGFVAAAVLGVVTITAAVLVVLGGRQPLVVPVGAGPVQPYAHTRGGPQTGPAAGTTPASAGPSGSAPASASAPATAPAGSPPGAPPPMPGPATPPAPAPGAGGPTPPSPTAPRTPPDGAEPSLPAAGLLRLANAGSNRCLSVPPDSTTPADPLALADCGEDHEQLWHLTKESGAAAGTVYSIRNRFSGLCLSVDAARVTNDAAVTQYLCGDRQGLFPDQLWTLRFHAASAAWQLVNVNSGKCVAARVGGGANDPAFQQDCREDPWLSWRV</sequence>
<dbReference type="PROSITE" id="PS50231">
    <property type="entry name" value="RICIN_B_LECTIN"/>
    <property type="match status" value="1"/>
</dbReference>
<organism evidence="4 5">
    <name type="scientific">Streptomyces yangpuensis</name>
    <dbReference type="NCBI Taxonomy" id="1648182"/>
    <lineage>
        <taxon>Bacteria</taxon>
        <taxon>Bacillati</taxon>
        <taxon>Actinomycetota</taxon>
        <taxon>Actinomycetes</taxon>
        <taxon>Kitasatosporales</taxon>
        <taxon>Streptomycetaceae</taxon>
        <taxon>Streptomyces</taxon>
    </lineage>
</organism>
<dbReference type="Proteomes" id="UP001057738">
    <property type="component" value="Chromosome"/>
</dbReference>
<dbReference type="EMBL" id="CP102514">
    <property type="protein sequence ID" value="UUY46181.1"/>
    <property type="molecule type" value="Genomic_DNA"/>
</dbReference>
<dbReference type="SUPFAM" id="SSF50370">
    <property type="entry name" value="Ricin B-like lectins"/>
    <property type="match status" value="1"/>
</dbReference>
<feature type="domain" description="Ricin B lectin" evidence="3">
    <location>
        <begin position="440"/>
        <end position="572"/>
    </location>
</feature>
<evidence type="ECO:0000256" key="1">
    <source>
        <dbReference type="SAM" id="MobiDB-lite"/>
    </source>
</evidence>
<keyword evidence="2" id="KW-0812">Transmembrane</keyword>